<name>X1NY39_9ZZZZ</name>
<dbReference type="Pfam" id="PF00078">
    <property type="entry name" value="RVT_1"/>
    <property type="match status" value="1"/>
</dbReference>
<feature type="domain" description="Reverse transcriptase" evidence="1">
    <location>
        <begin position="1"/>
        <end position="55"/>
    </location>
</feature>
<evidence type="ECO:0000259" key="1">
    <source>
        <dbReference type="PROSITE" id="PS50878"/>
    </source>
</evidence>
<sequence>RFVRYADDANIYVRSPRAGERVLVSVERFLRERLKLTVNRKKSQVARAWKCDYLG</sequence>
<gene>
    <name evidence="2" type="ORF">S06H3_49433</name>
</gene>
<dbReference type="PROSITE" id="PS50878">
    <property type="entry name" value="RT_POL"/>
    <property type="match status" value="1"/>
</dbReference>
<feature type="non-terminal residue" evidence="2">
    <location>
        <position position="1"/>
    </location>
</feature>
<dbReference type="SUPFAM" id="SSF56672">
    <property type="entry name" value="DNA/RNA polymerases"/>
    <property type="match status" value="1"/>
</dbReference>
<comment type="caution">
    <text evidence="2">The sequence shown here is derived from an EMBL/GenBank/DDBJ whole genome shotgun (WGS) entry which is preliminary data.</text>
</comment>
<accession>X1NY39</accession>
<dbReference type="InterPro" id="IPR043502">
    <property type="entry name" value="DNA/RNA_pol_sf"/>
</dbReference>
<evidence type="ECO:0000313" key="2">
    <source>
        <dbReference type="EMBL" id="GAI35136.1"/>
    </source>
</evidence>
<proteinExistence type="predicted"/>
<dbReference type="EMBL" id="BARV01031213">
    <property type="protein sequence ID" value="GAI35136.1"/>
    <property type="molecule type" value="Genomic_DNA"/>
</dbReference>
<protein>
    <recommendedName>
        <fullName evidence="1">Reverse transcriptase domain-containing protein</fullName>
    </recommendedName>
</protein>
<organism evidence="2">
    <name type="scientific">marine sediment metagenome</name>
    <dbReference type="NCBI Taxonomy" id="412755"/>
    <lineage>
        <taxon>unclassified sequences</taxon>
        <taxon>metagenomes</taxon>
        <taxon>ecological metagenomes</taxon>
    </lineage>
</organism>
<dbReference type="AlphaFoldDB" id="X1NY39"/>
<reference evidence="2" key="1">
    <citation type="journal article" date="2014" name="Front. Microbiol.">
        <title>High frequency of phylogenetically diverse reductive dehalogenase-homologous genes in deep subseafloor sedimentary metagenomes.</title>
        <authorList>
            <person name="Kawai M."/>
            <person name="Futagami T."/>
            <person name="Toyoda A."/>
            <person name="Takaki Y."/>
            <person name="Nishi S."/>
            <person name="Hori S."/>
            <person name="Arai W."/>
            <person name="Tsubouchi T."/>
            <person name="Morono Y."/>
            <person name="Uchiyama I."/>
            <person name="Ito T."/>
            <person name="Fujiyama A."/>
            <person name="Inagaki F."/>
            <person name="Takami H."/>
        </authorList>
    </citation>
    <scope>NUCLEOTIDE SEQUENCE</scope>
    <source>
        <strain evidence="2">Expedition CK06-06</strain>
    </source>
</reference>
<dbReference type="InterPro" id="IPR000477">
    <property type="entry name" value="RT_dom"/>
</dbReference>